<dbReference type="Proteomes" id="UP000050411">
    <property type="component" value="Unassembled WGS sequence"/>
</dbReference>
<dbReference type="PATRIC" id="fig|200452.3.peg.5094"/>
<evidence type="ECO:0000313" key="1">
    <source>
        <dbReference type="EMBL" id="KPW83793.1"/>
    </source>
</evidence>
<organism evidence="1 2">
    <name type="scientific">Pseudomonas congelans</name>
    <dbReference type="NCBI Taxonomy" id="200452"/>
    <lineage>
        <taxon>Bacteria</taxon>
        <taxon>Pseudomonadati</taxon>
        <taxon>Pseudomonadota</taxon>
        <taxon>Gammaproteobacteria</taxon>
        <taxon>Pseudomonadales</taxon>
        <taxon>Pseudomonadaceae</taxon>
        <taxon>Pseudomonas</taxon>
    </lineage>
</organism>
<protein>
    <submittedName>
        <fullName evidence="1">Uncharacterized protein</fullName>
    </submittedName>
</protein>
<gene>
    <name evidence="1" type="ORF">ALO92_101176</name>
</gene>
<proteinExistence type="predicted"/>
<reference evidence="1 2" key="1">
    <citation type="submission" date="2015-09" db="EMBL/GenBank/DDBJ databases">
        <title>Genome announcement of multiple Pseudomonas syringae strains.</title>
        <authorList>
            <person name="Thakur S."/>
            <person name="Wang P.W."/>
            <person name="Gong Y."/>
            <person name="Weir B.S."/>
            <person name="Guttman D.S."/>
        </authorList>
    </citation>
    <scope>NUCLEOTIDE SEQUENCE [LARGE SCALE GENOMIC DNA]</scope>
    <source>
        <strain evidence="1 2">ICMP19117</strain>
    </source>
</reference>
<comment type="caution">
    <text evidence="1">The sequence shown here is derived from an EMBL/GenBank/DDBJ whole genome shotgun (WGS) entry which is preliminary data.</text>
</comment>
<dbReference type="EMBL" id="LJQB01000063">
    <property type="protein sequence ID" value="KPW83793.1"/>
    <property type="molecule type" value="Genomic_DNA"/>
</dbReference>
<accession>A0A0P9MIQ1</accession>
<dbReference type="AlphaFoldDB" id="A0A0P9MIQ1"/>
<evidence type="ECO:0000313" key="2">
    <source>
        <dbReference type="Proteomes" id="UP000050411"/>
    </source>
</evidence>
<sequence length="72" mass="7747">MAPLAQENNPDQQCTGHAQSLVVRLAIARRPAAGGFKLLSQMAVVRSNLALPAKTPDTLSIHCCPYNSESMR</sequence>
<name>A0A0P9MIQ1_9PSED</name>